<evidence type="ECO:0000313" key="1">
    <source>
        <dbReference type="EMBL" id="EFE38839.1"/>
    </source>
</evidence>
<feature type="non-terminal residue" evidence="1">
    <location>
        <position position="1"/>
    </location>
</feature>
<accession>D4DH28</accession>
<organism evidence="1 2">
    <name type="scientific">Trichophyton verrucosum (strain HKI 0517)</name>
    <dbReference type="NCBI Taxonomy" id="663202"/>
    <lineage>
        <taxon>Eukaryota</taxon>
        <taxon>Fungi</taxon>
        <taxon>Dikarya</taxon>
        <taxon>Ascomycota</taxon>
        <taxon>Pezizomycotina</taxon>
        <taxon>Eurotiomycetes</taxon>
        <taxon>Eurotiomycetidae</taxon>
        <taxon>Onygenales</taxon>
        <taxon>Arthrodermataceae</taxon>
        <taxon>Trichophyton</taxon>
    </lineage>
</organism>
<comment type="caution">
    <text evidence="1">The sequence shown here is derived from an EMBL/GenBank/DDBJ whole genome shotgun (WGS) entry which is preliminary data.</text>
</comment>
<dbReference type="KEGG" id="tve:TRV_06483"/>
<sequence length="126" mass="14038">YPFGPLVGSADRGALQRINSTYRELGEIGGYHRYKARLPPLSRGTVVSLTKAKNFQPTNIYISSEKKREILNAASPVKQHKKKNSSPSKKYFFLTAAITPIESFPCHIAPTVSFPLLNLKEDDFGI</sequence>
<protein>
    <submittedName>
        <fullName evidence="1">Uncharacterized protein</fullName>
    </submittedName>
</protein>
<dbReference type="GeneID" id="9577940"/>
<reference evidence="2" key="1">
    <citation type="journal article" date="2011" name="Genome Biol.">
        <title>Comparative and functional genomics provide insights into the pathogenicity of dermatophytic fungi.</title>
        <authorList>
            <person name="Burmester A."/>
            <person name="Shelest E."/>
            <person name="Gloeckner G."/>
            <person name="Heddergott C."/>
            <person name="Schindler S."/>
            <person name="Staib P."/>
            <person name="Heidel A."/>
            <person name="Felder M."/>
            <person name="Petzold A."/>
            <person name="Szafranski K."/>
            <person name="Feuermann M."/>
            <person name="Pedruzzi I."/>
            <person name="Priebe S."/>
            <person name="Groth M."/>
            <person name="Winkler R."/>
            <person name="Li W."/>
            <person name="Kniemeyer O."/>
            <person name="Schroeckh V."/>
            <person name="Hertweck C."/>
            <person name="Hube B."/>
            <person name="White T.C."/>
            <person name="Platzer M."/>
            <person name="Guthke R."/>
            <person name="Heitman J."/>
            <person name="Woestemeyer J."/>
            <person name="Zipfel P.F."/>
            <person name="Monod M."/>
            <person name="Brakhage A.A."/>
        </authorList>
    </citation>
    <scope>NUCLEOTIDE SEQUENCE [LARGE SCALE GENOMIC DNA]</scope>
    <source>
        <strain evidence="2">HKI 0517</strain>
    </source>
</reference>
<proteinExistence type="predicted"/>
<name>D4DH28_TRIVH</name>
<dbReference type="HOGENOM" id="CLU_1987029_0_0_1"/>
<dbReference type="RefSeq" id="XP_003019484.1">
    <property type="nucleotide sequence ID" value="XM_003019438.1"/>
</dbReference>
<evidence type="ECO:0000313" key="2">
    <source>
        <dbReference type="Proteomes" id="UP000008383"/>
    </source>
</evidence>
<dbReference type="Proteomes" id="UP000008383">
    <property type="component" value="Unassembled WGS sequence"/>
</dbReference>
<dbReference type="AlphaFoldDB" id="D4DH28"/>
<gene>
    <name evidence="1" type="ORF">TRV_06483</name>
</gene>
<dbReference type="EMBL" id="ACYE01000369">
    <property type="protein sequence ID" value="EFE38839.1"/>
    <property type="molecule type" value="Genomic_DNA"/>
</dbReference>
<keyword evidence="2" id="KW-1185">Reference proteome</keyword>